<reference evidence="6" key="1">
    <citation type="journal article" date="2023" name="Mol. Phylogenet. Evol.">
        <title>Genome-scale phylogeny and comparative genomics of the fungal order Sordariales.</title>
        <authorList>
            <person name="Hensen N."/>
            <person name="Bonometti L."/>
            <person name="Westerberg I."/>
            <person name="Brannstrom I.O."/>
            <person name="Guillou S."/>
            <person name="Cros-Aarteil S."/>
            <person name="Calhoun S."/>
            <person name="Haridas S."/>
            <person name="Kuo A."/>
            <person name="Mondo S."/>
            <person name="Pangilinan J."/>
            <person name="Riley R."/>
            <person name="LaButti K."/>
            <person name="Andreopoulos B."/>
            <person name="Lipzen A."/>
            <person name="Chen C."/>
            <person name="Yan M."/>
            <person name="Daum C."/>
            <person name="Ng V."/>
            <person name="Clum A."/>
            <person name="Steindorff A."/>
            <person name="Ohm R.A."/>
            <person name="Martin F."/>
            <person name="Silar P."/>
            <person name="Natvig D.O."/>
            <person name="Lalanne C."/>
            <person name="Gautier V."/>
            <person name="Ament-Velasquez S.L."/>
            <person name="Kruys A."/>
            <person name="Hutchinson M.I."/>
            <person name="Powell A.J."/>
            <person name="Barry K."/>
            <person name="Miller A.N."/>
            <person name="Grigoriev I.V."/>
            <person name="Debuchy R."/>
            <person name="Gladieux P."/>
            <person name="Hiltunen Thoren M."/>
            <person name="Johannesson H."/>
        </authorList>
    </citation>
    <scope>NUCLEOTIDE SEQUENCE</scope>
    <source>
        <strain evidence="6">CBS 955.72</strain>
    </source>
</reference>
<dbReference type="PANTHER" id="PTHR35273">
    <property type="entry name" value="ALPHA-1,4 POLYGALACTOSAMINIDASE, PUTATIVE (AFU_ORTHOLOGUE AFUA_3G07890)-RELATED"/>
    <property type="match status" value="1"/>
</dbReference>
<reference evidence="6" key="2">
    <citation type="submission" date="2023-06" db="EMBL/GenBank/DDBJ databases">
        <authorList>
            <consortium name="Lawrence Berkeley National Laboratory"/>
            <person name="Haridas S."/>
            <person name="Hensen N."/>
            <person name="Bonometti L."/>
            <person name="Westerberg I."/>
            <person name="Brannstrom I.O."/>
            <person name="Guillou S."/>
            <person name="Cros-Aarteil S."/>
            <person name="Calhoun S."/>
            <person name="Kuo A."/>
            <person name="Mondo S."/>
            <person name="Pangilinan J."/>
            <person name="Riley R."/>
            <person name="Labutti K."/>
            <person name="Andreopoulos B."/>
            <person name="Lipzen A."/>
            <person name="Chen C."/>
            <person name="Yanf M."/>
            <person name="Daum C."/>
            <person name="Ng V."/>
            <person name="Clum A."/>
            <person name="Steindorff A."/>
            <person name="Ohm R."/>
            <person name="Martin F."/>
            <person name="Silar P."/>
            <person name="Natvig D."/>
            <person name="Lalanne C."/>
            <person name="Gautier V."/>
            <person name="Ament-Velasquez S.L."/>
            <person name="Kruys A."/>
            <person name="Hutchinson M.I."/>
            <person name="Powell A.J."/>
            <person name="Barry K."/>
            <person name="Miller A.N."/>
            <person name="Grigoriev I.V."/>
            <person name="Debuchy R."/>
            <person name="Gladieux P."/>
            <person name="Thoren M.H."/>
            <person name="Johannesson H."/>
        </authorList>
    </citation>
    <scope>NUCLEOTIDE SEQUENCE</scope>
    <source>
        <strain evidence="6">CBS 955.72</strain>
    </source>
</reference>
<dbReference type="InterPro" id="IPR013785">
    <property type="entry name" value="Aldolase_TIM"/>
</dbReference>
<evidence type="ECO:0000256" key="2">
    <source>
        <dbReference type="ARBA" id="ARBA00012755"/>
    </source>
</evidence>
<comment type="caution">
    <text evidence="6">The sequence shown here is derived from an EMBL/GenBank/DDBJ whole genome shotgun (WGS) entry which is preliminary data.</text>
</comment>
<evidence type="ECO:0000259" key="5">
    <source>
        <dbReference type="Pfam" id="PF03537"/>
    </source>
</evidence>
<dbReference type="Proteomes" id="UP001275084">
    <property type="component" value="Unassembled WGS sequence"/>
</dbReference>
<dbReference type="PANTHER" id="PTHR35273:SF2">
    <property type="entry name" value="ALPHA-GALACTOSIDASE"/>
    <property type="match status" value="1"/>
</dbReference>
<evidence type="ECO:0000313" key="7">
    <source>
        <dbReference type="Proteomes" id="UP001275084"/>
    </source>
</evidence>
<evidence type="ECO:0000256" key="4">
    <source>
        <dbReference type="SAM" id="Phobius"/>
    </source>
</evidence>
<keyword evidence="7" id="KW-1185">Reference proteome</keyword>
<accession>A0AAJ0HF11</accession>
<feature type="domain" description="Glycoside-hydrolase family GH114 TIM-barrel" evidence="5">
    <location>
        <begin position="87"/>
        <end position="322"/>
    </location>
</feature>
<dbReference type="EMBL" id="JAUIQD010000005">
    <property type="protein sequence ID" value="KAK3349654.1"/>
    <property type="molecule type" value="Genomic_DNA"/>
</dbReference>
<gene>
    <name evidence="6" type="ORF">B0T25DRAFT_247457</name>
</gene>
<organism evidence="6 7">
    <name type="scientific">Lasiosphaeria hispida</name>
    <dbReference type="NCBI Taxonomy" id="260671"/>
    <lineage>
        <taxon>Eukaryota</taxon>
        <taxon>Fungi</taxon>
        <taxon>Dikarya</taxon>
        <taxon>Ascomycota</taxon>
        <taxon>Pezizomycotina</taxon>
        <taxon>Sordariomycetes</taxon>
        <taxon>Sordariomycetidae</taxon>
        <taxon>Sordariales</taxon>
        <taxon>Lasiosphaeriaceae</taxon>
        <taxon>Lasiosphaeria</taxon>
    </lineage>
</organism>
<evidence type="ECO:0000313" key="6">
    <source>
        <dbReference type="EMBL" id="KAK3349654.1"/>
    </source>
</evidence>
<keyword evidence="4" id="KW-0472">Membrane</keyword>
<feature type="region of interest" description="Disordered" evidence="3">
    <location>
        <begin position="1"/>
        <end position="20"/>
    </location>
</feature>
<protein>
    <recommendedName>
        <fullName evidence="2">alpha-galactosidase</fullName>
        <ecNumber evidence="2">3.2.1.22</ecNumber>
    </recommendedName>
</protein>
<proteinExistence type="predicted"/>
<dbReference type="InterPro" id="IPR017853">
    <property type="entry name" value="GH"/>
</dbReference>
<dbReference type="SUPFAM" id="SSF51445">
    <property type="entry name" value="(Trans)glycosidases"/>
    <property type="match status" value="1"/>
</dbReference>
<keyword evidence="4" id="KW-0812">Transmembrane</keyword>
<evidence type="ECO:0000256" key="3">
    <source>
        <dbReference type="SAM" id="MobiDB-lite"/>
    </source>
</evidence>
<dbReference type="AlphaFoldDB" id="A0AAJ0HF11"/>
<evidence type="ECO:0000256" key="1">
    <source>
        <dbReference type="ARBA" id="ARBA00001255"/>
    </source>
</evidence>
<dbReference type="Pfam" id="PF03537">
    <property type="entry name" value="Glyco_hydro_114"/>
    <property type="match status" value="1"/>
</dbReference>
<dbReference type="Gene3D" id="3.20.20.70">
    <property type="entry name" value="Aldolase class I"/>
    <property type="match status" value="1"/>
</dbReference>
<sequence length="337" mass="36695">MAASFEYEDSSTGGQKALPQRNPRRRSRLLLWAVGCTLLILALALGLGLGIGLKHRQGGTGSAASSSPSPIPSSTPSAVWLPQVDSSWQIVLDQALNIDDDNPTVEPDVDVFDIDMFLHQNSTTIANLHKLGKRVICYFSAGSYENDRPDSYRFQQSDLGDELSGWPGERWLNLSSPSVRDIMASRIEIASQMGCDAIDPDNVDGYQNDNRLDLTSDDSVEFVNFLVDTASQYKLAVGLKNAGDIIPDVLSRVHFAVNEQCAQFDNCGTFRPFIKAKKPVFHIEYPPSAPSSVSTTDSSDACTATGVSHFSTLMKTKNLDGWVQYCNGATANTNVFS</sequence>
<keyword evidence="6" id="KW-0378">Hydrolase</keyword>
<name>A0AAJ0HF11_9PEZI</name>
<feature type="transmembrane region" description="Helical" evidence="4">
    <location>
        <begin position="29"/>
        <end position="53"/>
    </location>
</feature>
<comment type="catalytic activity">
    <reaction evidence="1">
        <text>Hydrolysis of terminal, non-reducing alpha-D-galactose residues in alpha-D-galactosides, including galactose oligosaccharides, galactomannans and galactolipids.</text>
        <dbReference type="EC" id="3.2.1.22"/>
    </reaction>
</comment>
<dbReference type="GO" id="GO:0004557">
    <property type="term" value="F:alpha-galactosidase activity"/>
    <property type="evidence" value="ECO:0007669"/>
    <property type="project" value="UniProtKB-EC"/>
</dbReference>
<keyword evidence="4" id="KW-1133">Transmembrane helix</keyword>
<dbReference type="InterPro" id="IPR004352">
    <property type="entry name" value="GH114_TIM-barrel"/>
</dbReference>
<dbReference type="EC" id="3.2.1.22" evidence="2"/>